<keyword evidence="6" id="KW-1185">Reference proteome</keyword>
<keyword evidence="1" id="KW-0805">Transcription regulation</keyword>
<gene>
    <name evidence="5" type="ORF">DFR37_102454</name>
</gene>
<dbReference type="PRINTS" id="PR00032">
    <property type="entry name" value="HTHARAC"/>
</dbReference>
<dbReference type="InterPro" id="IPR009057">
    <property type="entry name" value="Homeodomain-like_sf"/>
</dbReference>
<accession>A0A366HHG6</accession>
<sequence length="317" mass="35358">MSSLYSTARVRNKDLSSYWQDTISRTFVPCVTTLPRDFRGAVSVSEIGSISCHRVQATKHHACRSAADISTHHKDVVLLNLITSGMARVVQDGREAVLRKGDFAIHDATRPYSLFFDTAFSQLICQIPRSLLKQRLGSFERYTAVRLSSDEQVGHLTSNFLLNLSRFDNSVDPIMGERFTAQTADLVAMTLGTQLGSANVSRSTHRSALLYRAKSFIETRLRAVTTAEVAEALGCSTRYVNDLFADEGTSVGNYVLSRRLERCREDLIDPINLRRVSEVAYAWGFNSIAHFSRVFRARYGMSPTDYRELHAANGGAS</sequence>
<dbReference type="OrthoDB" id="9178898at2"/>
<dbReference type="Gene3D" id="1.10.10.60">
    <property type="entry name" value="Homeodomain-like"/>
    <property type="match status" value="1"/>
</dbReference>
<keyword evidence="3" id="KW-0804">Transcription</keyword>
<dbReference type="InterPro" id="IPR018060">
    <property type="entry name" value="HTH_AraC"/>
</dbReference>
<dbReference type="GO" id="GO:0043565">
    <property type="term" value="F:sequence-specific DNA binding"/>
    <property type="evidence" value="ECO:0007669"/>
    <property type="project" value="InterPro"/>
</dbReference>
<reference evidence="5 6" key="1">
    <citation type="submission" date="2018-06" db="EMBL/GenBank/DDBJ databases">
        <title>Genomic Encyclopedia of Type Strains, Phase IV (KMG-IV): sequencing the most valuable type-strain genomes for metagenomic binning, comparative biology and taxonomic classification.</title>
        <authorList>
            <person name="Goeker M."/>
        </authorList>
    </citation>
    <scope>NUCLEOTIDE SEQUENCE [LARGE SCALE GENOMIC DNA]</scope>
    <source>
        <strain evidence="5 6">DSM 25520</strain>
    </source>
</reference>
<dbReference type="PROSITE" id="PS01124">
    <property type="entry name" value="HTH_ARAC_FAMILY_2"/>
    <property type="match status" value="1"/>
</dbReference>
<dbReference type="Proteomes" id="UP000253628">
    <property type="component" value="Unassembled WGS sequence"/>
</dbReference>
<dbReference type="EMBL" id="QNRQ01000002">
    <property type="protein sequence ID" value="RBP42068.1"/>
    <property type="molecule type" value="Genomic_DNA"/>
</dbReference>
<dbReference type="AlphaFoldDB" id="A0A366HHG6"/>
<dbReference type="Pfam" id="PF14525">
    <property type="entry name" value="AraC_binding_2"/>
    <property type="match status" value="1"/>
</dbReference>
<feature type="domain" description="HTH araC/xylS-type" evidence="4">
    <location>
        <begin position="211"/>
        <end position="309"/>
    </location>
</feature>
<keyword evidence="2" id="KW-0238">DNA-binding</keyword>
<evidence type="ECO:0000259" key="4">
    <source>
        <dbReference type="PROSITE" id="PS01124"/>
    </source>
</evidence>
<dbReference type="InterPro" id="IPR050204">
    <property type="entry name" value="AraC_XylS_family_regulators"/>
</dbReference>
<evidence type="ECO:0000313" key="5">
    <source>
        <dbReference type="EMBL" id="RBP42068.1"/>
    </source>
</evidence>
<name>A0A366HHG6_9BURK</name>
<dbReference type="Pfam" id="PF12833">
    <property type="entry name" value="HTH_18"/>
    <property type="match status" value="1"/>
</dbReference>
<evidence type="ECO:0000313" key="6">
    <source>
        <dbReference type="Proteomes" id="UP000253628"/>
    </source>
</evidence>
<dbReference type="SUPFAM" id="SSF46689">
    <property type="entry name" value="Homeodomain-like"/>
    <property type="match status" value="1"/>
</dbReference>
<dbReference type="RefSeq" id="WP_113932281.1">
    <property type="nucleotide sequence ID" value="NZ_JACCEU010000002.1"/>
</dbReference>
<dbReference type="SMART" id="SM00342">
    <property type="entry name" value="HTH_ARAC"/>
    <property type="match status" value="1"/>
</dbReference>
<dbReference type="InterPro" id="IPR020449">
    <property type="entry name" value="Tscrpt_reg_AraC-type_HTH"/>
</dbReference>
<comment type="caution">
    <text evidence="5">The sequence shown here is derived from an EMBL/GenBank/DDBJ whole genome shotgun (WGS) entry which is preliminary data.</text>
</comment>
<evidence type="ECO:0000256" key="2">
    <source>
        <dbReference type="ARBA" id="ARBA00023125"/>
    </source>
</evidence>
<proteinExistence type="predicted"/>
<dbReference type="InterPro" id="IPR035418">
    <property type="entry name" value="AraC-bd_2"/>
</dbReference>
<protein>
    <submittedName>
        <fullName evidence="5">AraC family transcriptional regulator</fullName>
    </submittedName>
</protein>
<evidence type="ECO:0000256" key="1">
    <source>
        <dbReference type="ARBA" id="ARBA00023015"/>
    </source>
</evidence>
<organism evidence="5 6">
    <name type="scientific">Eoetvoesiella caeni</name>
    <dbReference type="NCBI Taxonomy" id="645616"/>
    <lineage>
        <taxon>Bacteria</taxon>
        <taxon>Pseudomonadati</taxon>
        <taxon>Pseudomonadota</taxon>
        <taxon>Betaproteobacteria</taxon>
        <taxon>Burkholderiales</taxon>
        <taxon>Alcaligenaceae</taxon>
        <taxon>Eoetvoesiella</taxon>
    </lineage>
</organism>
<dbReference type="PANTHER" id="PTHR46796:SF6">
    <property type="entry name" value="ARAC SUBFAMILY"/>
    <property type="match status" value="1"/>
</dbReference>
<dbReference type="GO" id="GO:0003700">
    <property type="term" value="F:DNA-binding transcription factor activity"/>
    <property type="evidence" value="ECO:0007669"/>
    <property type="project" value="InterPro"/>
</dbReference>
<dbReference type="PANTHER" id="PTHR46796">
    <property type="entry name" value="HTH-TYPE TRANSCRIPTIONAL ACTIVATOR RHAS-RELATED"/>
    <property type="match status" value="1"/>
</dbReference>
<evidence type="ECO:0000256" key="3">
    <source>
        <dbReference type="ARBA" id="ARBA00023163"/>
    </source>
</evidence>